<keyword evidence="2" id="KW-1133">Transmembrane helix</keyword>
<feature type="transmembrane region" description="Helical" evidence="2">
    <location>
        <begin position="51"/>
        <end position="71"/>
    </location>
</feature>
<reference evidence="3 4" key="1">
    <citation type="submission" date="2018-11" db="EMBL/GenBank/DDBJ databases">
        <title>Genome sequence of Apiotrichum porosum DSM 27194.</title>
        <authorList>
            <person name="Aliyu H."/>
            <person name="Gorte O."/>
            <person name="Ochsenreither K."/>
        </authorList>
    </citation>
    <scope>NUCLEOTIDE SEQUENCE [LARGE SCALE GENOMIC DNA]</scope>
    <source>
        <strain evidence="3 4">DSM 27194</strain>
    </source>
</reference>
<name>A0A427XQE9_9TREE</name>
<dbReference type="Proteomes" id="UP000279236">
    <property type="component" value="Unassembled WGS sequence"/>
</dbReference>
<feature type="compositionally biased region" description="Polar residues" evidence="1">
    <location>
        <begin position="185"/>
        <end position="198"/>
    </location>
</feature>
<dbReference type="EMBL" id="RSCE01000007">
    <property type="protein sequence ID" value="RSH81028.1"/>
    <property type="molecule type" value="Genomic_DNA"/>
</dbReference>
<gene>
    <name evidence="3" type="ORF">EHS24_008462</name>
</gene>
<evidence type="ECO:0008006" key="5">
    <source>
        <dbReference type="Google" id="ProtNLM"/>
    </source>
</evidence>
<dbReference type="GeneID" id="39593005"/>
<proteinExistence type="predicted"/>
<evidence type="ECO:0000313" key="4">
    <source>
        <dbReference type="Proteomes" id="UP000279236"/>
    </source>
</evidence>
<dbReference type="OrthoDB" id="2564117at2759"/>
<keyword evidence="4" id="KW-1185">Reference proteome</keyword>
<organism evidence="3 4">
    <name type="scientific">Apiotrichum porosum</name>
    <dbReference type="NCBI Taxonomy" id="105984"/>
    <lineage>
        <taxon>Eukaryota</taxon>
        <taxon>Fungi</taxon>
        <taxon>Dikarya</taxon>
        <taxon>Basidiomycota</taxon>
        <taxon>Agaricomycotina</taxon>
        <taxon>Tremellomycetes</taxon>
        <taxon>Trichosporonales</taxon>
        <taxon>Trichosporonaceae</taxon>
        <taxon>Apiotrichum</taxon>
    </lineage>
</organism>
<dbReference type="STRING" id="105984.A0A427XQE9"/>
<dbReference type="RefSeq" id="XP_028475747.1">
    <property type="nucleotide sequence ID" value="XM_028623773.1"/>
</dbReference>
<keyword evidence="2" id="KW-0472">Membrane</keyword>
<feature type="transmembrane region" description="Helical" evidence="2">
    <location>
        <begin position="128"/>
        <end position="151"/>
    </location>
</feature>
<feature type="region of interest" description="Disordered" evidence="1">
    <location>
        <begin position="176"/>
        <end position="198"/>
    </location>
</feature>
<sequence length="198" mass="21234">MVSHSSIHTILYAVGIVLAILTWTLSAGIVADYNDAFSYVSGTFNAANATLAWGLISMLYYIAALAILFFVSSYNPAVCIIADTCCIGFLWIFGIGSVGSLSTVISWFRVASDYGLTFGGVGQAAVAFGWLLVFLQLGTLLYEVIFTLVHYGGSLDVWRQSFHDITTTGTRVVRGEKGPQPGLNMATNDVPLQTAPQV</sequence>
<keyword evidence="2" id="KW-0812">Transmembrane</keyword>
<feature type="transmembrane region" description="Helical" evidence="2">
    <location>
        <begin position="78"/>
        <end position="108"/>
    </location>
</feature>
<feature type="transmembrane region" description="Helical" evidence="2">
    <location>
        <begin position="9"/>
        <end position="31"/>
    </location>
</feature>
<accession>A0A427XQE9</accession>
<protein>
    <recommendedName>
        <fullName evidence="5">MARVEL domain-containing protein</fullName>
    </recommendedName>
</protein>
<evidence type="ECO:0000313" key="3">
    <source>
        <dbReference type="EMBL" id="RSH81028.1"/>
    </source>
</evidence>
<comment type="caution">
    <text evidence="3">The sequence shown here is derived from an EMBL/GenBank/DDBJ whole genome shotgun (WGS) entry which is preliminary data.</text>
</comment>
<evidence type="ECO:0000256" key="1">
    <source>
        <dbReference type="SAM" id="MobiDB-lite"/>
    </source>
</evidence>
<evidence type="ECO:0000256" key="2">
    <source>
        <dbReference type="SAM" id="Phobius"/>
    </source>
</evidence>
<dbReference type="AlphaFoldDB" id="A0A427XQE9"/>